<proteinExistence type="predicted"/>
<organism evidence="4 5">
    <name type="scientific">Punica granatum</name>
    <name type="common">Pomegranate</name>
    <dbReference type="NCBI Taxonomy" id="22663"/>
    <lineage>
        <taxon>Eukaryota</taxon>
        <taxon>Viridiplantae</taxon>
        <taxon>Streptophyta</taxon>
        <taxon>Embryophyta</taxon>
        <taxon>Tracheophyta</taxon>
        <taxon>Spermatophyta</taxon>
        <taxon>Magnoliopsida</taxon>
        <taxon>eudicotyledons</taxon>
        <taxon>Gunneridae</taxon>
        <taxon>Pentapetalae</taxon>
        <taxon>rosids</taxon>
        <taxon>malvids</taxon>
        <taxon>Myrtales</taxon>
        <taxon>Lythraceae</taxon>
        <taxon>Punica</taxon>
    </lineage>
</organism>
<comment type="caution">
    <text evidence="4">The sequence shown here is derived from an EMBL/GenBank/DDBJ whole genome shotgun (WGS) entry which is preliminary data.</text>
</comment>
<dbReference type="GO" id="GO:0005576">
    <property type="term" value="C:extracellular region"/>
    <property type="evidence" value="ECO:0007669"/>
    <property type="project" value="TreeGrafter"/>
</dbReference>
<dbReference type="EMBL" id="PGOL01006384">
    <property type="protein sequence ID" value="PKI33750.1"/>
    <property type="molecule type" value="Genomic_DNA"/>
</dbReference>
<feature type="compositionally biased region" description="Polar residues" evidence="2">
    <location>
        <begin position="78"/>
        <end position="92"/>
    </location>
</feature>
<reference evidence="4 5" key="1">
    <citation type="submission" date="2017-11" db="EMBL/GenBank/DDBJ databases">
        <title>De-novo sequencing of pomegranate (Punica granatum L.) genome.</title>
        <authorList>
            <person name="Akparov Z."/>
            <person name="Amiraslanov A."/>
            <person name="Hajiyeva S."/>
            <person name="Abbasov M."/>
            <person name="Kaur K."/>
            <person name="Hamwieh A."/>
            <person name="Solovyev V."/>
            <person name="Salamov A."/>
            <person name="Braich B."/>
            <person name="Kosarev P."/>
            <person name="Mahmoud A."/>
            <person name="Hajiyev E."/>
            <person name="Babayeva S."/>
            <person name="Izzatullayeva V."/>
            <person name="Mammadov A."/>
            <person name="Mammadov A."/>
            <person name="Sharifova S."/>
            <person name="Ojaghi J."/>
            <person name="Eynullazada K."/>
            <person name="Bayramov B."/>
            <person name="Abdulazimova A."/>
            <person name="Shahmuradov I."/>
        </authorList>
    </citation>
    <scope>NUCLEOTIDE SEQUENCE [LARGE SCALE GENOMIC DNA]</scope>
    <source>
        <strain evidence="5">cv. AG2017</strain>
        <tissue evidence="4">Leaf</tissue>
    </source>
</reference>
<dbReference type="InterPro" id="IPR008502">
    <property type="entry name" value="Prolamin-like"/>
</dbReference>
<accession>A0A2I0HQK9</accession>
<evidence type="ECO:0000313" key="5">
    <source>
        <dbReference type="Proteomes" id="UP000233551"/>
    </source>
</evidence>
<protein>
    <recommendedName>
        <fullName evidence="3">Prolamin-like domain-containing protein</fullName>
    </recommendedName>
</protein>
<sequence length="106" mass="11113">MRDVLDCVSEINRTTSTRQFSNLTPPCCKAIGGLGDCCWPILFPSSPNYLAMVKALCSLIMKLQSPPPPIEVVATARRTSLGSPGLPPQSTAGAGLPGTVQRGGQD</sequence>
<name>A0A2I0HQK9_PUNGR</name>
<evidence type="ECO:0000313" key="4">
    <source>
        <dbReference type="EMBL" id="PKI33750.1"/>
    </source>
</evidence>
<keyword evidence="1" id="KW-0732">Signal</keyword>
<dbReference type="Proteomes" id="UP000233551">
    <property type="component" value="Unassembled WGS sequence"/>
</dbReference>
<dbReference type="GO" id="GO:0009567">
    <property type="term" value="P:double fertilization forming a zygote and endosperm"/>
    <property type="evidence" value="ECO:0007669"/>
    <property type="project" value="TreeGrafter"/>
</dbReference>
<dbReference type="GO" id="GO:0031982">
    <property type="term" value="C:vesicle"/>
    <property type="evidence" value="ECO:0007669"/>
    <property type="project" value="TreeGrafter"/>
</dbReference>
<evidence type="ECO:0000259" key="3">
    <source>
        <dbReference type="Pfam" id="PF05617"/>
    </source>
</evidence>
<evidence type="ECO:0000256" key="2">
    <source>
        <dbReference type="SAM" id="MobiDB-lite"/>
    </source>
</evidence>
<feature type="region of interest" description="Disordered" evidence="2">
    <location>
        <begin position="78"/>
        <end position="106"/>
    </location>
</feature>
<gene>
    <name evidence="4" type="ORF">CRG98_045857</name>
</gene>
<keyword evidence="5" id="KW-1185">Reference proteome</keyword>
<dbReference type="GO" id="GO:0080155">
    <property type="term" value="P:regulation of double fertilization forming a zygote and endosperm"/>
    <property type="evidence" value="ECO:0007669"/>
    <property type="project" value="TreeGrafter"/>
</dbReference>
<feature type="domain" description="Prolamin-like" evidence="3">
    <location>
        <begin position="5"/>
        <end position="48"/>
    </location>
</feature>
<dbReference type="AlphaFoldDB" id="A0A2I0HQK9"/>
<dbReference type="PANTHER" id="PTHR31181">
    <property type="entry name" value="EGG CELL-SECRETED PROTEIN 1.4"/>
    <property type="match status" value="1"/>
</dbReference>
<dbReference type="PANTHER" id="PTHR31181:SF51">
    <property type="entry name" value="EGG CELL-SECRETED PROTEIN 1.4"/>
    <property type="match status" value="1"/>
</dbReference>
<evidence type="ECO:0000256" key="1">
    <source>
        <dbReference type="ARBA" id="ARBA00022729"/>
    </source>
</evidence>
<dbReference type="GO" id="GO:2000008">
    <property type="term" value="P:regulation of protein localization to cell surface"/>
    <property type="evidence" value="ECO:0007669"/>
    <property type="project" value="TreeGrafter"/>
</dbReference>
<dbReference type="Pfam" id="PF05617">
    <property type="entry name" value="Prolamin_like"/>
    <property type="match status" value="1"/>
</dbReference>